<keyword evidence="7" id="KW-0558">Oxidation</keyword>
<dbReference type="EMBL" id="VIWP01000008">
    <property type="protein sequence ID" value="TWF49402.1"/>
    <property type="molecule type" value="Genomic_DNA"/>
</dbReference>
<evidence type="ECO:0000256" key="7">
    <source>
        <dbReference type="ARBA" id="ARBA00023097"/>
    </source>
</evidence>
<dbReference type="Gene3D" id="3.40.605.10">
    <property type="entry name" value="Aldehyde Dehydrogenase, Chain A, domain 1"/>
    <property type="match status" value="1"/>
</dbReference>
<dbReference type="InterPro" id="IPR015590">
    <property type="entry name" value="Aldehyde_DH_dom"/>
</dbReference>
<keyword evidence="5 9" id="KW-0560">Oxidoreductase</keyword>
<evidence type="ECO:0000256" key="1">
    <source>
        <dbReference type="ARBA" id="ARBA00009986"/>
    </source>
</evidence>
<dbReference type="Gene3D" id="3.40.309.10">
    <property type="entry name" value="Aldehyde Dehydrogenase, Chain A, domain 2"/>
    <property type="match status" value="1"/>
</dbReference>
<dbReference type="InterPro" id="IPR029510">
    <property type="entry name" value="Ald_DH_CS_GLU"/>
</dbReference>
<evidence type="ECO:0000313" key="12">
    <source>
        <dbReference type="Proteomes" id="UP000320653"/>
    </source>
</evidence>
<dbReference type="Pfam" id="PF00171">
    <property type="entry name" value="Aldedh"/>
    <property type="match status" value="1"/>
</dbReference>
<evidence type="ECO:0000256" key="9">
    <source>
        <dbReference type="RuleBase" id="RU003345"/>
    </source>
</evidence>
<name>A0A561QGA9_9HYPH</name>
<dbReference type="Proteomes" id="UP000320653">
    <property type="component" value="Unassembled WGS sequence"/>
</dbReference>
<dbReference type="FunFam" id="3.40.309.10:FF:000012">
    <property type="entry name" value="Betaine aldehyde dehydrogenase"/>
    <property type="match status" value="1"/>
</dbReference>
<dbReference type="PANTHER" id="PTHR43720">
    <property type="entry name" value="2-AMINOMUCONIC SEMIALDEHYDE DEHYDROGENASE"/>
    <property type="match status" value="1"/>
</dbReference>
<dbReference type="SUPFAM" id="SSF53720">
    <property type="entry name" value="ALDH-like"/>
    <property type="match status" value="1"/>
</dbReference>
<proteinExistence type="inferred from homology"/>
<comment type="caution">
    <text evidence="11">The sequence shown here is derived from an EMBL/GenBank/DDBJ whole genome shotgun (WGS) entry which is preliminary data.</text>
</comment>
<dbReference type="CDD" id="cd07093">
    <property type="entry name" value="ALDH_F8_HMSADH"/>
    <property type="match status" value="1"/>
</dbReference>
<organism evidence="11 12">
    <name type="scientific">Neorhizobium alkalisoli</name>
    <dbReference type="NCBI Taxonomy" id="528178"/>
    <lineage>
        <taxon>Bacteria</taxon>
        <taxon>Pseudomonadati</taxon>
        <taxon>Pseudomonadota</taxon>
        <taxon>Alphaproteobacteria</taxon>
        <taxon>Hyphomicrobiales</taxon>
        <taxon>Rhizobiaceae</taxon>
        <taxon>Rhizobium/Agrobacterium group</taxon>
        <taxon>Neorhizobium</taxon>
    </lineage>
</organism>
<evidence type="ECO:0000256" key="8">
    <source>
        <dbReference type="PROSITE-ProRule" id="PRU10007"/>
    </source>
</evidence>
<dbReference type="AlphaFoldDB" id="A0A561QGA9"/>
<sequence length="504" mass="54408">MLMNSLLPNAFSSDVTSLIGGEIRPVSGHEIPVFYPATGQQIATLHEADETEIDLAVKAARRAFDKTDWPRLSVEKRQDILLKIHDTIVAHADELARLECLNLGVSMRELRERHVKRAAYNFRFFAEYISQTKGDVYDQTPGYRSLVVREPVGVAALIAPWNAPTALASMKVAACIAFGNTCVLKPSEQTPLALRRFVELLHEAGLPDGVVNIVNGRGAMTGEALVNHPGIDRISFTGGTTTGRRIMSQAGLRLKPCTLELGGKSANIVFASADLDRALDAALVSIYSNNGQQCLAGSRILLERSIADDFIGKFVERAGKIRIGDPMLDETELGPLASAAHRDRVLSFADIATSEGAELLIGGKAASLSGDLSGGYFIEPTAVLAKSNSAKVCQDEIFGPFAAFLTFDTYDEAIGMANDTQFGLVSYLWSDHLPTVEAASRDLKSGVVWVNTTMTRELRAPFGGYKDSGIGREGGQSSEQFYAEVKTVTIPTKPITVKKIGITD</sequence>
<dbReference type="InterPro" id="IPR016163">
    <property type="entry name" value="Ald_DH_C"/>
</dbReference>
<keyword evidence="4" id="KW-0630">Potassium</keyword>
<dbReference type="InterPro" id="IPR016162">
    <property type="entry name" value="Ald_DH_N"/>
</dbReference>
<keyword evidence="3" id="KW-0521">NADP</keyword>
<evidence type="ECO:0000256" key="2">
    <source>
        <dbReference type="ARBA" id="ARBA00022723"/>
    </source>
</evidence>
<reference evidence="11 12" key="1">
    <citation type="submission" date="2019-06" db="EMBL/GenBank/DDBJ databases">
        <title>Sorghum-associated microbial communities from plants grown in Nebraska, USA.</title>
        <authorList>
            <person name="Schachtman D."/>
        </authorList>
    </citation>
    <scope>NUCLEOTIDE SEQUENCE [LARGE SCALE GENOMIC DNA]</scope>
    <source>
        <strain evidence="11 12">1225</strain>
    </source>
</reference>
<evidence type="ECO:0000256" key="3">
    <source>
        <dbReference type="ARBA" id="ARBA00022857"/>
    </source>
</evidence>
<dbReference type="GO" id="GO:0016620">
    <property type="term" value="F:oxidoreductase activity, acting on the aldehyde or oxo group of donors, NAD or NADP as acceptor"/>
    <property type="evidence" value="ECO:0007669"/>
    <property type="project" value="InterPro"/>
</dbReference>
<feature type="domain" description="Aldehyde dehydrogenase" evidence="10">
    <location>
        <begin position="29"/>
        <end position="488"/>
    </location>
</feature>
<dbReference type="InterPro" id="IPR016160">
    <property type="entry name" value="Ald_DH_CS_CYS"/>
</dbReference>
<protein>
    <submittedName>
        <fullName evidence="11">5-carboxymethyl-2-hydroxymuconic-semialdehyde dehydrogenase/aminomuconate-semialdehyde/2-hydroxymuconate-6-semialdehyde dehydrogenase</fullName>
    </submittedName>
</protein>
<accession>A0A561QGA9</accession>
<dbReference type="FunFam" id="3.40.605.10:FF:000007">
    <property type="entry name" value="NAD/NADP-dependent betaine aldehyde dehydrogenase"/>
    <property type="match status" value="1"/>
</dbReference>
<evidence type="ECO:0000256" key="5">
    <source>
        <dbReference type="ARBA" id="ARBA00023002"/>
    </source>
</evidence>
<gene>
    <name evidence="11" type="ORF">FHW37_10872</name>
</gene>
<feature type="active site" evidence="8">
    <location>
        <position position="260"/>
    </location>
</feature>
<evidence type="ECO:0000313" key="11">
    <source>
        <dbReference type="EMBL" id="TWF49402.1"/>
    </source>
</evidence>
<dbReference type="GO" id="GO:0046872">
    <property type="term" value="F:metal ion binding"/>
    <property type="evidence" value="ECO:0007669"/>
    <property type="project" value="UniProtKB-KW"/>
</dbReference>
<keyword evidence="6" id="KW-0520">NAD</keyword>
<dbReference type="PANTHER" id="PTHR43720:SF2">
    <property type="entry name" value="2-AMINOMUCONIC SEMIALDEHYDE DEHYDROGENASE"/>
    <property type="match status" value="1"/>
</dbReference>
<evidence type="ECO:0000259" key="10">
    <source>
        <dbReference type="Pfam" id="PF00171"/>
    </source>
</evidence>
<evidence type="ECO:0000256" key="4">
    <source>
        <dbReference type="ARBA" id="ARBA00022958"/>
    </source>
</evidence>
<dbReference type="PROSITE" id="PS00687">
    <property type="entry name" value="ALDEHYDE_DEHYDR_GLU"/>
    <property type="match status" value="1"/>
</dbReference>
<evidence type="ECO:0000256" key="6">
    <source>
        <dbReference type="ARBA" id="ARBA00023027"/>
    </source>
</evidence>
<dbReference type="PROSITE" id="PS00070">
    <property type="entry name" value="ALDEHYDE_DEHYDR_CYS"/>
    <property type="match status" value="1"/>
</dbReference>
<keyword evidence="2" id="KW-0479">Metal-binding</keyword>
<comment type="similarity">
    <text evidence="1 9">Belongs to the aldehyde dehydrogenase family.</text>
</comment>
<dbReference type="InterPro" id="IPR016161">
    <property type="entry name" value="Ald_DH/histidinol_DH"/>
</dbReference>
<keyword evidence="12" id="KW-1185">Reference proteome</keyword>